<evidence type="ECO:0000313" key="3">
    <source>
        <dbReference type="Proteomes" id="UP000272942"/>
    </source>
</evidence>
<gene>
    <name evidence="2" type="ORF">ECPE_LOCUS12636</name>
</gene>
<name>A0A183B0A2_9TREM</name>
<reference evidence="4" key="1">
    <citation type="submission" date="2016-06" db="UniProtKB">
        <authorList>
            <consortium name="WormBaseParasite"/>
        </authorList>
    </citation>
    <scope>IDENTIFICATION</scope>
</reference>
<sequence>MIRADHMSCRDFILQLNRQASRCNYGDHLKEQMCDRLVAGINNLTLQRKLLEEKDLTFAEARKIREQHDDLMKAFSSEAVTLFQRQKTPLNRLPTTKGAPKPQKDSPSNENESIHVCLVELTTYAVIAAFLTPSVMLAEKLATFGEYVNKLVAILQSQMLQTTHLVLSLRSEGLAT</sequence>
<dbReference type="Proteomes" id="UP000272942">
    <property type="component" value="Unassembled WGS sequence"/>
</dbReference>
<feature type="region of interest" description="Disordered" evidence="1">
    <location>
        <begin position="91"/>
        <end position="110"/>
    </location>
</feature>
<evidence type="ECO:0000313" key="2">
    <source>
        <dbReference type="EMBL" id="VDP89908.1"/>
    </source>
</evidence>
<dbReference type="EMBL" id="UZAN01053297">
    <property type="protein sequence ID" value="VDP89908.1"/>
    <property type="molecule type" value="Genomic_DNA"/>
</dbReference>
<reference evidence="2 3" key="2">
    <citation type="submission" date="2018-11" db="EMBL/GenBank/DDBJ databases">
        <authorList>
            <consortium name="Pathogen Informatics"/>
        </authorList>
    </citation>
    <scope>NUCLEOTIDE SEQUENCE [LARGE SCALE GENOMIC DNA]</scope>
    <source>
        <strain evidence="2 3">Egypt</strain>
    </source>
</reference>
<protein>
    <submittedName>
        <fullName evidence="2 4">Uncharacterized protein</fullName>
    </submittedName>
</protein>
<evidence type="ECO:0000256" key="1">
    <source>
        <dbReference type="SAM" id="MobiDB-lite"/>
    </source>
</evidence>
<dbReference type="OrthoDB" id="10064127at2759"/>
<keyword evidence="3" id="KW-1185">Reference proteome</keyword>
<organism evidence="4">
    <name type="scientific">Echinostoma caproni</name>
    <dbReference type="NCBI Taxonomy" id="27848"/>
    <lineage>
        <taxon>Eukaryota</taxon>
        <taxon>Metazoa</taxon>
        <taxon>Spiralia</taxon>
        <taxon>Lophotrochozoa</taxon>
        <taxon>Platyhelminthes</taxon>
        <taxon>Trematoda</taxon>
        <taxon>Digenea</taxon>
        <taxon>Plagiorchiida</taxon>
        <taxon>Echinostomata</taxon>
        <taxon>Echinostomatoidea</taxon>
        <taxon>Echinostomatidae</taxon>
        <taxon>Echinostoma</taxon>
    </lineage>
</organism>
<dbReference type="AlphaFoldDB" id="A0A183B0A2"/>
<dbReference type="WBParaSite" id="ECPE_0001267301-mRNA-1">
    <property type="protein sequence ID" value="ECPE_0001267301-mRNA-1"/>
    <property type="gene ID" value="ECPE_0001267301"/>
</dbReference>
<proteinExistence type="predicted"/>
<accession>A0A183B0A2</accession>
<evidence type="ECO:0000313" key="4">
    <source>
        <dbReference type="WBParaSite" id="ECPE_0001267301-mRNA-1"/>
    </source>
</evidence>